<comment type="subcellular location">
    <subcellularLocation>
        <location evidence="1">Nucleus</location>
    </subcellularLocation>
</comment>
<dbReference type="GO" id="GO:0008270">
    <property type="term" value="F:zinc ion binding"/>
    <property type="evidence" value="ECO:0007669"/>
    <property type="project" value="UniProtKB-KW"/>
</dbReference>
<reference evidence="7" key="2">
    <citation type="submission" date="2014-02" db="EMBL/GenBank/DDBJ databases">
        <title>Complete DNA sequence of /Kuraishia capsulata/ illustrates novel genomic features among budding yeasts (/Saccharomycotina/).</title>
        <authorList>
            <person name="Morales L."/>
            <person name="Noel B."/>
            <person name="Porcel B."/>
            <person name="Marcet-Houben M."/>
            <person name="Hullo M-F."/>
            <person name="Sacerdot C."/>
            <person name="Tekaia F."/>
            <person name="Leh-Louis V."/>
            <person name="Despons L."/>
            <person name="Khanna V."/>
            <person name="Aury J-M."/>
            <person name="Barbe V."/>
            <person name="Couloux A."/>
            <person name="Labadie K."/>
            <person name="Pelletier E."/>
            <person name="Souciet J-L."/>
            <person name="Boekhout T."/>
            <person name="Gabaldon T."/>
            <person name="Wincker P."/>
            <person name="Dujon B."/>
        </authorList>
    </citation>
    <scope>NUCLEOTIDE SEQUENCE</scope>
    <source>
        <strain evidence="7">CBS 1993</strain>
    </source>
</reference>
<dbReference type="Proteomes" id="UP000019384">
    <property type="component" value="Unassembled WGS sequence"/>
</dbReference>
<proteinExistence type="predicted"/>
<dbReference type="InterPro" id="IPR003604">
    <property type="entry name" value="Matrin/U1-like-C_Znf_C2H2"/>
</dbReference>
<keyword evidence="2" id="KW-0479">Metal-binding</keyword>
<dbReference type="GO" id="GO:0003723">
    <property type="term" value="F:RNA binding"/>
    <property type="evidence" value="ECO:0007669"/>
    <property type="project" value="EnsemblFungi"/>
</dbReference>
<dbReference type="PROSITE" id="PS00028">
    <property type="entry name" value="ZINC_FINGER_C2H2_1"/>
    <property type="match status" value="1"/>
</dbReference>
<evidence type="ECO:0000256" key="2">
    <source>
        <dbReference type="ARBA" id="ARBA00022723"/>
    </source>
</evidence>
<dbReference type="HOGENOM" id="CLU_027160_1_0_1"/>
<organism evidence="7 8">
    <name type="scientific">Kuraishia capsulata CBS 1993</name>
    <dbReference type="NCBI Taxonomy" id="1382522"/>
    <lineage>
        <taxon>Eukaryota</taxon>
        <taxon>Fungi</taxon>
        <taxon>Dikarya</taxon>
        <taxon>Ascomycota</taxon>
        <taxon>Saccharomycotina</taxon>
        <taxon>Pichiomycetes</taxon>
        <taxon>Pichiales</taxon>
        <taxon>Pichiaceae</taxon>
        <taxon>Kuraishia</taxon>
    </lineage>
</organism>
<dbReference type="EMBL" id="HG793129">
    <property type="protein sequence ID" value="CDK28552.1"/>
    <property type="molecule type" value="Genomic_DNA"/>
</dbReference>
<evidence type="ECO:0000259" key="6">
    <source>
        <dbReference type="PROSITE" id="PS00028"/>
    </source>
</evidence>
<evidence type="ECO:0000256" key="4">
    <source>
        <dbReference type="ARBA" id="ARBA00022833"/>
    </source>
</evidence>
<sequence>MKYFKAHLQSVGAVSRLLMLIRYQATMTTTLEETRSALEELESIEAGIAERLQYNPDIHHSQNDHGVLGGGKRTIGQTLLQQHEVKLFLDEYSKQCDAVKKNLETFSSDFESFDDKELNFNKFDGLLSNIKDYYAKYPEAPQDSSNIFAMYGIGVDDGKRRKILSSFASNLKLTGIFTVQEKNGKLLDLTSFYNAFINVPGVDSLDYLTYLKKITSFGGLATGVRQSKEYYEYLKELNEYLAKFWTKIQPLSRPERSLDKIKEDFKTRVTSVAVNNEDGSVYCKVCDKTFAKESVFQGHISGKKHIKSAKLAEPRQYMEYQLDNILQLLSKQLKDTRENVERRQLLTVREQQLEKLDVTNASDDEYEVIGKDSEGNDGGEHSGDRVYNPLNIPLGPDGNPLPFWLYKLIGLDTEFNCEVCGNVKYKGRASFEAHFLERKSHLKGLQLLGIESSQIDVFKDISLIKDVLELKAKISKKKKVDETLKEDNYELEDEDGNVMSEKIYNELKKQGLI</sequence>
<dbReference type="SUPFAM" id="SSF57667">
    <property type="entry name" value="beta-beta-alpha zinc fingers"/>
    <property type="match status" value="1"/>
</dbReference>
<dbReference type="GO" id="GO:0071004">
    <property type="term" value="C:U2-type prespliceosome"/>
    <property type="evidence" value="ECO:0007669"/>
    <property type="project" value="EnsemblFungi"/>
</dbReference>
<dbReference type="PANTHER" id="PTHR12786:SF2">
    <property type="entry name" value="SPLICING FACTOR 3A SUBUNIT 3"/>
    <property type="match status" value="1"/>
</dbReference>
<dbReference type="InterPro" id="IPR031774">
    <property type="entry name" value="SF3A3_dom"/>
</dbReference>
<dbReference type="Pfam" id="PF16837">
    <property type="entry name" value="SF3A3"/>
    <property type="match status" value="1"/>
</dbReference>
<dbReference type="STRING" id="1382522.W6MTM8"/>
<gene>
    <name evidence="7" type="ORF">KUCA_T00004535001</name>
</gene>
<evidence type="ECO:0000256" key="3">
    <source>
        <dbReference type="ARBA" id="ARBA00022771"/>
    </source>
</evidence>
<dbReference type="Pfam" id="PF12171">
    <property type="entry name" value="zf-C2H2_jaz"/>
    <property type="match status" value="1"/>
</dbReference>
<reference evidence="7" key="1">
    <citation type="submission" date="2013-12" db="EMBL/GenBank/DDBJ databases">
        <authorList>
            <person name="Genoscope - CEA"/>
        </authorList>
    </citation>
    <scope>NUCLEOTIDE SEQUENCE</scope>
    <source>
        <strain evidence="7">CBS 1993</strain>
    </source>
</reference>
<dbReference type="InterPro" id="IPR024598">
    <property type="entry name" value="SF3a60/Prp9_C"/>
</dbReference>
<protein>
    <recommendedName>
        <fullName evidence="6">C2H2-type domain-containing protein</fullName>
    </recommendedName>
</protein>
<dbReference type="RefSeq" id="XP_022460542.1">
    <property type="nucleotide sequence ID" value="XM_022601280.1"/>
</dbReference>
<dbReference type="InterPro" id="IPR022755">
    <property type="entry name" value="Znf_C2H2_jaz"/>
</dbReference>
<dbReference type="SMART" id="SM00451">
    <property type="entry name" value="ZnF_U1"/>
    <property type="match status" value="2"/>
</dbReference>
<evidence type="ECO:0000256" key="5">
    <source>
        <dbReference type="ARBA" id="ARBA00023242"/>
    </source>
</evidence>
<dbReference type="Pfam" id="PF16958">
    <property type="entry name" value="PRP9_N"/>
    <property type="match status" value="2"/>
</dbReference>
<dbReference type="SMART" id="SM00355">
    <property type="entry name" value="ZnF_C2H2"/>
    <property type="match status" value="2"/>
</dbReference>
<dbReference type="GO" id="GO:0000395">
    <property type="term" value="P:mRNA 5'-splice site recognition"/>
    <property type="evidence" value="ECO:0007669"/>
    <property type="project" value="EnsemblFungi"/>
</dbReference>
<dbReference type="InterPro" id="IPR013087">
    <property type="entry name" value="Znf_C2H2_type"/>
</dbReference>
<keyword evidence="8" id="KW-1185">Reference proteome</keyword>
<dbReference type="GO" id="GO:0000974">
    <property type="term" value="C:Prp19 complex"/>
    <property type="evidence" value="ECO:0007669"/>
    <property type="project" value="EnsemblFungi"/>
</dbReference>
<evidence type="ECO:0000256" key="1">
    <source>
        <dbReference type="ARBA" id="ARBA00004123"/>
    </source>
</evidence>
<dbReference type="InterPro" id="IPR031590">
    <property type="entry name" value="PRP9_N"/>
</dbReference>
<dbReference type="GeneID" id="34521930"/>
<accession>W6MTM8</accession>
<dbReference type="PANTHER" id="PTHR12786">
    <property type="entry name" value="SPLICING FACTOR SF3A-RELATED"/>
    <property type="match status" value="1"/>
</dbReference>
<keyword evidence="3" id="KW-0863">Zinc-finger</keyword>
<feature type="domain" description="C2H2-type" evidence="6">
    <location>
        <begin position="283"/>
        <end position="305"/>
    </location>
</feature>
<dbReference type="InterPro" id="IPR036236">
    <property type="entry name" value="Znf_C2H2_sf"/>
</dbReference>
<keyword evidence="4" id="KW-0862">Zinc</keyword>
<dbReference type="InterPro" id="IPR051421">
    <property type="entry name" value="RNA_Proc_DNA_Dmg_Regulator"/>
</dbReference>
<dbReference type="AlphaFoldDB" id="W6MTM8"/>
<evidence type="ECO:0000313" key="7">
    <source>
        <dbReference type="EMBL" id="CDK28552.1"/>
    </source>
</evidence>
<dbReference type="Gene3D" id="3.30.160.60">
    <property type="entry name" value="Classic Zinc Finger"/>
    <property type="match status" value="1"/>
</dbReference>
<name>W6MTM8_9ASCO</name>
<dbReference type="Pfam" id="PF11931">
    <property type="entry name" value="SF3a60_Prp9_C"/>
    <property type="match status" value="1"/>
</dbReference>
<evidence type="ECO:0000313" key="8">
    <source>
        <dbReference type="Proteomes" id="UP000019384"/>
    </source>
</evidence>
<dbReference type="OrthoDB" id="2160351at2759"/>
<keyword evidence="5" id="KW-0539">Nucleus</keyword>